<comment type="caution">
    <text evidence="8">The sequence shown here is derived from an EMBL/GenBank/DDBJ whole genome shotgun (WGS) entry which is preliminary data.</text>
</comment>
<organism evidence="8 9">
    <name type="scientific">Flagellimonas meridianipacifica</name>
    <dbReference type="NCBI Taxonomy" id="1080225"/>
    <lineage>
        <taxon>Bacteria</taxon>
        <taxon>Pseudomonadati</taxon>
        <taxon>Bacteroidota</taxon>
        <taxon>Flavobacteriia</taxon>
        <taxon>Flavobacteriales</taxon>
        <taxon>Flavobacteriaceae</taxon>
        <taxon>Flagellimonas</taxon>
    </lineage>
</organism>
<evidence type="ECO:0000259" key="6">
    <source>
        <dbReference type="Pfam" id="PF00732"/>
    </source>
</evidence>
<dbReference type="Pfam" id="PF05199">
    <property type="entry name" value="GMC_oxred_C"/>
    <property type="match status" value="1"/>
</dbReference>
<reference evidence="8 9" key="1">
    <citation type="submission" date="2018-03" db="EMBL/GenBank/DDBJ databases">
        <title>Genomic Encyclopedia of Archaeal and Bacterial Type Strains, Phase II (KMG-II): from individual species to whole genera.</title>
        <authorList>
            <person name="Goeker M."/>
        </authorList>
    </citation>
    <scope>NUCLEOTIDE SEQUENCE [LARGE SCALE GENOMIC DNA]</scope>
    <source>
        <strain evidence="8 9">DSM 25027</strain>
    </source>
</reference>
<feature type="domain" description="Glucose-methanol-choline oxidoreductase C-terminal" evidence="7">
    <location>
        <begin position="409"/>
        <end position="525"/>
    </location>
</feature>
<comment type="cofactor">
    <cofactor evidence="1">
        <name>FAD</name>
        <dbReference type="ChEBI" id="CHEBI:57692"/>
    </cofactor>
</comment>
<evidence type="ECO:0000313" key="9">
    <source>
        <dbReference type="Proteomes" id="UP000237640"/>
    </source>
</evidence>
<keyword evidence="4" id="KW-0274">FAD</keyword>
<feature type="domain" description="Glucose-methanol-choline oxidoreductase N-terminal" evidence="6">
    <location>
        <begin position="163"/>
        <end position="318"/>
    </location>
</feature>
<accession>A0A2T0MIU2</accession>
<keyword evidence="3" id="KW-0285">Flavoprotein</keyword>
<name>A0A2T0MIU2_9FLAO</name>
<evidence type="ECO:0000256" key="2">
    <source>
        <dbReference type="ARBA" id="ARBA00010790"/>
    </source>
</evidence>
<comment type="similarity">
    <text evidence="2">Belongs to the GMC oxidoreductase family.</text>
</comment>
<gene>
    <name evidence="8" type="ORF">CLV81_1513</name>
</gene>
<dbReference type="InterPro" id="IPR000172">
    <property type="entry name" value="GMC_OxRdtase_N"/>
</dbReference>
<evidence type="ECO:0000256" key="4">
    <source>
        <dbReference type="ARBA" id="ARBA00022827"/>
    </source>
</evidence>
<protein>
    <submittedName>
        <fullName evidence="8">Choline dehydrogenase-like flavoprotein</fullName>
    </submittedName>
</protein>
<proteinExistence type="inferred from homology"/>
<dbReference type="InterPro" id="IPR051473">
    <property type="entry name" value="P2Ox-like"/>
</dbReference>
<evidence type="ECO:0000256" key="5">
    <source>
        <dbReference type="ARBA" id="ARBA00023002"/>
    </source>
</evidence>
<evidence type="ECO:0000313" key="8">
    <source>
        <dbReference type="EMBL" id="PRX57508.1"/>
    </source>
</evidence>
<dbReference type="Pfam" id="PF00732">
    <property type="entry name" value="GMC_oxred_N"/>
    <property type="match status" value="1"/>
</dbReference>
<dbReference type="PANTHER" id="PTHR42784:SF1">
    <property type="entry name" value="PYRANOSE 2-OXIDASE"/>
    <property type="match status" value="1"/>
</dbReference>
<dbReference type="InterPro" id="IPR036188">
    <property type="entry name" value="FAD/NAD-bd_sf"/>
</dbReference>
<evidence type="ECO:0000256" key="3">
    <source>
        <dbReference type="ARBA" id="ARBA00022630"/>
    </source>
</evidence>
<dbReference type="Proteomes" id="UP000237640">
    <property type="component" value="Unassembled WGS sequence"/>
</dbReference>
<dbReference type="PANTHER" id="PTHR42784">
    <property type="entry name" value="PYRANOSE 2-OXIDASE"/>
    <property type="match status" value="1"/>
</dbReference>
<keyword evidence="9" id="KW-1185">Reference proteome</keyword>
<dbReference type="Gene3D" id="3.50.50.60">
    <property type="entry name" value="FAD/NAD(P)-binding domain"/>
    <property type="match status" value="2"/>
</dbReference>
<dbReference type="AlphaFoldDB" id="A0A2T0MIU2"/>
<dbReference type="OrthoDB" id="9787779at2"/>
<dbReference type="SUPFAM" id="SSF51905">
    <property type="entry name" value="FAD/NAD(P)-binding domain"/>
    <property type="match status" value="1"/>
</dbReference>
<dbReference type="GO" id="GO:0050660">
    <property type="term" value="F:flavin adenine dinucleotide binding"/>
    <property type="evidence" value="ECO:0007669"/>
    <property type="project" value="InterPro"/>
</dbReference>
<dbReference type="EMBL" id="PVYX01000001">
    <property type="protein sequence ID" value="PRX57508.1"/>
    <property type="molecule type" value="Genomic_DNA"/>
</dbReference>
<dbReference type="InterPro" id="IPR007867">
    <property type="entry name" value="GMC_OxRtase_C"/>
</dbReference>
<keyword evidence="5" id="KW-0560">Oxidoreductase</keyword>
<dbReference type="RefSeq" id="WP_106144397.1">
    <property type="nucleotide sequence ID" value="NZ_PVYX01000001.1"/>
</dbReference>
<evidence type="ECO:0000256" key="1">
    <source>
        <dbReference type="ARBA" id="ARBA00001974"/>
    </source>
</evidence>
<dbReference type="Pfam" id="PF13450">
    <property type="entry name" value="NAD_binding_8"/>
    <property type="match status" value="1"/>
</dbReference>
<evidence type="ECO:0000259" key="7">
    <source>
        <dbReference type="Pfam" id="PF05199"/>
    </source>
</evidence>
<dbReference type="GO" id="GO:0016614">
    <property type="term" value="F:oxidoreductase activity, acting on CH-OH group of donors"/>
    <property type="evidence" value="ECO:0007669"/>
    <property type="project" value="InterPro"/>
</dbReference>
<sequence length="536" mass="59146">MKEEIKTDYCIVGAGIAGIILASKLASSGKKILILDQGPRYSEKQRANMMLKSKETLNDFVDYNDEEDFDTITPHTSAAANDQVIEYKNNRLFGFGGTALHFQGIMMRPIENDLKVKSLFGYGRDWPITYNELEPWLLKAEIEVGVVGMEDNPYASKRSGPFPMPAHSFSYFDKEIFYPALEKLGIVGHSCPYSINSQQYRGRSACLACRACRFCPSGARYSPDRVHLPLLEKNENVRIIENLSVRKLETDSNGKKIVAAHAIRTKDKSAVLIRSEIFIVAMGGVETPRLLLLSSDNGIHRNGLGNMGNQLGKGFTDHSNFAVLYDAGRHVGGRLGFETMVTDHFRINLNRKEQSTFILSASPAADWYPVGATATQWEAYSNTLSLTNLRKRIPQLVSLWVMMELEGKGILELDEKEVDAFGSPVVKITMRMTDRDMRVHTKAAELISKIGDAMDAINASDITPSGFGRSGDHPSGASAMGKNPDEGVCDVNLKVFGLANLYLVSNSVFPHMGSNPPTLTIVALAMRLAAHLKGEK</sequence>